<dbReference type="InterPro" id="IPR012893">
    <property type="entry name" value="HipA-like_C"/>
</dbReference>
<dbReference type="PANTHER" id="PTHR37419:SF8">
    <property type="entry name" value="TOXIN YJJJ"/>
    <property type="match status" value="1"/>
</dbReference>
<dbReference type="GO" id="GO:0005829">
    <property type="term" value="C:cytosol"/>
    <property type="evidence" value="ECO:0007669"/>
    <property type="project" value="TreeGrafter"/>
</dbReference>
<reference evidence="5 6" key="1">
    <citation type="submission" date="2017-12" db="EMBL/GenBank/DDBJ databases">
        <title>Characterization of six clinical isolates of Enterochimera gen. nov., a novel genus of the Yersiniaciae family and the three species Enterochimera arupensis sp. nov., Enterochimera coloradensis sp. nov, and Enterochimera californica sp. nov.</title>
        <authorList>
            <person name="Rossi A."/>
            <person name="Fisher M."/>
        </authorList>
    </citation>
    <scope>NUCLEOTIDE SEQUENCE [LARGE SCALE GENOMIC DNA]</scope>
    <source>
        <strain evidence="6">2015-Iso6</strain>
    </source>
</reference>
<comment type="similarity">
    <text evidence="1">Belongs to the HipA Ser/Thr kinase family.</text>
</comment>
<feature type="domain" description="HipA-like C-terminal" evidence="4">
    <location>
        <begin position="199"/>
        <end position="432"/>
    </location>
</feature>
<comment type="caution">
    <text evidence="5">The sequence shown here is derived from an EMBL/GenBank/DDBJ whole genome shotgun (WGS) entry which is preliminary data.</text>
</comment>
<proteinExistence type="inferred from homology"/>
<dbReference type="RefSeq" id="WP_101814909.1">
    <property type="nucleotide sequence ID" value="NZ_PJZF01000002.1"/>
</dbReference>
<dbReference type="OrthoDB" id="8555656at2"/>
<organism evidence="5 6">
    <name type="scientific">Chimaeribacter californicus</name>
    <dbReference type="NCBI Taxonomy" id="2060067"/>
    <lineage>
        <taxon>Bacteria</taxon>
        <taxon>Pseudomonadati</taxon>
        <taxon>Pseudomonadota</taxon>
        <taxon>Gammaproteobacteria</taxon>
        <taxon>Enterobacterales</taxon>
        <taxon>Yersiniaceae</taxon>
        <taxon>Chimaeribacter</taxon>
    </lineage>
</organism>
<keyword evidence="2" id="KW-0808">Transferase</keyword>
<dbReference type="InterPro" id="IPR052028">
    <property type="entry name" value="HipA_Ser/Thr_kinase"/>
</dbReference>
<keyword evidence="3" id="KW-0418">Kinase</keyword>
<evidence type="ECO:0000256" key="3">
    <source>
        <dbReference type="ARBA" id="ARBA00022777"/>
    </source>
</evidence>
<evidence type="ECO:0000256" key="2">
    <source>
        <dbReference type="ARBA" id="ARBA00022679"/>
    </source>
</evidence>
<dbReference type="Proteomes" id="UP000234240">
    <property type="component" value="Unassembled WGS sequence"/>
</dbReference>
<dbReference type="GO" id="GO:0004674">
    <property type="term" value="F:protein serine/threonine kinase activity"/>
    <property type="evidence" value="ECO:0007669"/>
    <property type="project" value="TreeGrafter"/>
</dbReference>
<evidence type="ECO:0000313" key="5">
    <source>
        <dbReference type="EMBL" id="PLR41125.1"/>
    </source>
</evidence>
<evidence type="ECO:0000313" key="6">
    <source>
        <dbReference type="Proteomes" id="UP000234240"/>
    </source>
</evidence>
<dbReference type="AlphaFoldDB" id="A0A2N5EF19"/>
<keyword evidence="6" id="KW-1185">Reference proteome</keyword>
<dbReference type="PANTHER" id="PTHR37419">
    <property type="entry name" value="SERINE/THREONINE-PROTEIN KINASE TOXIN HIPA"/>
    <property type="match status" value="1"/>
</dbReference>
<dbReference type="NCBIfam" id="NF007297">
    <property type="entry name" value="PRK09775.1"/>
    <property type="match status" value="1"/>
</dbReference>
<sequence>MPDSLLRHETATAAQLTAHLGISQPTLSRRLRARKDILAFGKGKSTRYALLRPVNGLTQFPLYRINEQGQAAHWATLYPIWPQESCVVYDMARSAWQHYEGLPWYLYDMRPQGFLGRAWGRHCAASLALPDDIARWSDTQVLIALANGIEDTPGDKVLGEASYQRWLTRQLPEPVLRADKRVRYRELAERALAGDPVGSSAGGEQPKFTCWAETGAGLRHVLVKFTPAQHNENSARWADLLQAEHLALEVLRQFGLSAAESCLLHGDNGQTFLEMVRFDRAGAEGRRGVASLLAVDAEFIGQANLNWARAAQSLAQGGYITAETRHHIEVLYAFGRLIANSDMHQGNFSFLHPDTFPLVPAPVYDMLPMAFAPSRQGDMRHAAPDITLTAEVSRQVWQQAQEMAQVYWQRLSESPGVSERFRQLAGDMLRQTEKWEAQIFRMA</sequence>
<dbReference type="EMBL" id="PJZF01000002">
    <property type="protein sequence ID" value="PLR41125.1"/>
    <property type="molecule type" value="Genomic_DNA"/>
</dbReference>
<name>A0A2N5EF19_9GAMM</name>
<evidence type="ECO:0000256" key="1">
    <source>
        <dbReference type="ARBA" id="ARBA00010164"/>
    </source>
</evidence>
<accession>A0A2N5EF19</accession>
<protein>
    <submittedName>
        <fullName evidence="5">Transcriptional regulator</fullName>
    </submittedName>
</protein>
<dbReference type="Pfam" id="PF07804">
    <property type="entry name" value="HipA_C"/>
    <property type="match status" value="1"/>
</dbReference>
<evidence type="ECO:0000259" key="4">
    <source>
        <dbReference type="Pfam" id="PF07804"/>
    </source>
</evidence>
<gene>
    <name evidence="5" type="ORF">CYR55_04255</name>
</gene>